<dbReference type="Proteomes" id="UP000326396">
    <property type="component" value="Linkage Group LG19"/>
</dbReference>
<keyword evidence="2" id="KW-1185">Reference proteome</keyword>
<name>A0A5N6NGU6_9ASTR</name>
<evidence type="ECO:0000313" key="2">
    <source>
        <dbReference type="Proteomes" id="UP000326396"/>
    </source>
</evidence>
<protein>
    <submittedName>
        <fullName evidence="1">Uncharacterized protein</fullName>
    </submittedName>
</protein>
<evidence type="ECO:0000313" key="1">
    <source>
        <dbReference type="EMBL" id="KAD4888316.1"/>
    </source>
</evidence>
<comment type="caution">
    <text evidence="1">The sequence shown here is derived from an EMBL/GenBank/DDBJ whole genome shotgun (WGS) entry which is preliminary data.</text>
</comment>
<accession>A0A5N6NGU6</accession>
<dbReference type="EMBL" id="SZYD01000011">
    <property type="protein sequence ID" value="KAD4888316.1"/>
    <property type="molecule type" value="Genomic_DNA"/>
</dbReference>
<sequence length="152" mass="16767">MMQKVTRADEGARIEGASRIIGVDLNVNSFSLLNIAVELGAVALMAILMRVVGPIVATMVASDGFFTKSQTMNIGFNLKSYDSAERQGLKSILLRRTKKGRATDLALPPRIRENSEKLKRSLNEEDLAEYIKVGRYGDEGENELDVIDTCVF</sequence>
<reference evidence="1 2" key="1">
    <citation type="submission" date="2019-05" db="EMBL/GenBank/DDBJ databases">
        <title>Mikania micrantha, genome provides insights into the molecular mechanism of rapid growth.</title>
        <authorList>
            <person name="Liu B."/>
        </authorList>
    </citation>
    <scope>NUCLEOTIDE SEQUENCE [LARGE SCALE GENOMIC DNA]</scope>
    <source>
        <strain evidence="1">NLD-2019</strain>
        <tissue evidence="1">Leaf</tissue>
    </source>
</reference>
<proteinExistence type="predicted"/>
<gene>
    <name evidence="1" type="ORF">E3N88_20389</name>
</gene>
<organism evidence="1 2">
    <name type="scientific">Mikania micrantha</name>
    <name type="common">bitter vine</name>
    <dbReference type="NCBI Taxonomy" id="192012"/>
    <lineage>
        <taxon>Eukaryota</taxon>
        <taxon>Viridiplantae</taxon>
        <taxon>Streptophyta</taxon>
        <taxon>Embryophyta</taxon>
        <taxon>Tracheophyta</taxon>
        <taxon>Spermatophyta</taxon>
        <taxon>Magnoliopsida</taxon>
        <taxon>eudicotyledons</taxon>
        <taxon>Gunneridae</taxon>
        <taxon>Pentapetalae</taxon>
        <taxon>asterids</taxon>
        <taxon>campanulids</taxon>
        <taxon>Asterales</taxon>
        <taxon>Asteraceae</taxon>
        <taxon>Asteroideae</taxon>
        <taxon>Heliantheae alliance</taxon>
        <taxon>Eupatorieae</taxon>
        <taxon>Mikania</taxon>
    </lineage>
</organism>
<dbReference type="AlphaFoldDB" id="A0A5N6NGU6"/>